<dbReference type="InterPro" id="IPR011990">
    <property type="entry name" value="TPR-like_helical_dom_sf"/>
</dbReference>
<evidence type="ECO:0000256" key="1">
    <source>
        <dbReference type="PROSITE-ProRule" id="PRU00339"/>
    </source>
</evidence>
<dbReference type="RefSeq" id="WP_170311399.1">
    <property type="nucleotide sequence ID" value="NZ_SSHJ02000009.1"/>
</dbReference>
<keyword evidence="1" id="KW-0802">TPR repeat</keyword>
<feature type="domain" description="Beta-lactamase-related" evidence="2">
    <location>
        <begin position="38"/>
        <end position="315"/>
    </location>
</feature>
<keyword evidence="4" id="KW-1185">Reference proteome</keyword>
<organism evidence="3 4">
    <name type="scientific">Pedobacter ureilyticus</name>
    <dbReference type="NCBI Taxonomy" id="1393051"/>
    <lineage>
        <taxon>Bacteria</taxon>
        <taxon>Pseudomonadati</taxon>
        <taxon>Bacteroidota</taxon>
        <taxon>Sphingobacteriia</taxon>
        <taxon>Sphingobacteriales</taxon>
        <taxon>Sphingobacteriaceae</taxon>
        <taxon>Pedobacter</taxon>
    </lineage>
</organism>
<dbReference type="InterPro" id="IPR001466">
    <property type="entry name" value="Beta-lactam-related"/>
</dbReference>
<dbReference type="Gene3D" id="1.25.40.10">
    <property type="entry name" value="Tetratricopeptide repeat domain"/>
    <property type="match status" value="1"/>
</dbReference>
<sequence length="460" mass="51909">MKRFLLPFILLFSTVAFGQDTLVLKLDSLMRTAFVRGIFNGNVLVANKGDVIYERSFGFADTSKKTLLKPNYRFDVGSISKEFNGVAIMLLRERGRLSLTDSLAKFFPELPAWAAKVKVQHLINYTSGIPVPGLPDGTNDQLIFESLRELKELKAVPGSIYNYSFVDVSLQRRLIEKLAGMPYAAFIKKNLLIPAGMAESEIDYPIDAPFMARAFDGMGKATPYLAGTKGWLRLPARDLYRWTQALHGGLLLKPQSLKALSENFPGGESSLGTVVYEGNSMIWHQHQGSNYNYEAAFYSHLADGITIVLMTNNQQMKVWPLKTAILDILYHRPFTIPKKSLYLGLRDRMLLNVEDGLNFYHQLRAKEQQVYDFSFEIGDLISTAKYLQRRNKHHDAILVLGEAVKLNAKPVDLSYGHELMGMSYQSLNDKPNALKQYHQAIAIYPANKNAANMIQQLNKQ</sequence>
<dbReference type="GO" id="GO:0016787">
    <property type="term" value="F:hydrolase activity"/>
    <property type="evidence" value="ECO:0007669"/>
    <property type="project" value="UniProtKB-KW"/>
</dbReference>
<name>A0ABW9JCS4_9SPHI</name>
<keyword evidence="3" id="KW-0378">Hydrolase</keyword>
<comment type="caution">
    <text evidence="3">The sequence shown here is derived from an EMBL/GenBank/DDBJ whole genome shotgun (WGS) entry which is preliminary data.</text>
</comment>
<dbReference type="Gene3D" id="3.40.710.10">
    <property type="entry name" value="DD-peptidase/beta-lactamase superfamily"/>
    <property type="match status" value="1"/>
</dbReference>
<proteinExistence type="predicted"/>
<dbReference type="SUPFAM" id="SSF48452">
    <property type="entry name" value="TPR-like"/>
    <property type="match status" value="1"/>
</dbReference>
<evidence type="ECO:0000313" key="4">
    <source>
        <dbReference type="Proteomes" id="UP001517247"/>
    </source>
</evidence>
<dbReference type="PANTHER" id="PTHR46825">
    <property type="entry name" value="D-ALANYL-D-ALANINE-CARBOXYPEPTIDASE/ENDOPEPTIDASE AMPH"/>
    <property type="match status" value="1"/>
</dbReference>
<dbReference type="PANTHER" id="PTHR46825:SF9">
    <property type="entry name" value="BETA-LACTAMASE-RELATED DOMAIN-CONTAINING PROTEIN"/>
    <property type="match status" value="1"/>
</dbReference>
<dbReference type="InterPro" id="IPR012338">
    <property type="entry name" value="Beta-lactam/transpept-like"/>
</dbReference>
<evidence type="ECO:0000259" key="2">
    <source>
        <dbReference type="Pfam" id="PF00144"/>
    </source>
</evidence>
<dbReference type="SUPFAM" id="SSF56601">
    <property type="entry name" value="beta-lactamase/transpeptidase-like"/>
    <property type="match status" value="1"/>
</dbReference>
<evidence type="ECO:0000313" key="3">
    <source>
        <dbReference type="EMBL" id="MFN0257603.1"/>
    </source>
</evidence>
<dbReference type="PROSITE" id="PS50005">
    <property type="entry name" value="TPR"/>
    <property type="match status" value="1"/>
</dbReference>
<dbReference type="InterPro" id="IPR019734">
    <property type="entry name" value="TPR_rpt"/>
</dbReference>
<protein>
    <submittedName>
        <fullName evidence="3">Serine hydrolase</fullName>
    </submittedName>
</protein>
<reference evidence="3 4" key="1">
    <citation type="submission" date="2024-12" db="EMBL/GenBank/DDBJ databases">
        <authorList>
            <person name="Hu S."/>
        </authorList>
    </citation>
    <scope>NUCLEOTIDE SEQUENCE [LARGE SCALE GENOMIC DNA]</scope>
    <source>
        <strain evidence="3 4">THG-T11</strain>
    </source>
</reference>
<dbReference type="EMBL" id="SSHJ02000009">
    <property type="protein sequence ID" value="MFN0257603.1"/>
    <property type="molecule type" value="Genomic_DNA"/>
</dbReference>
<dbReference type="Proteomes" id="UP001517247">
    <property type="component" value="Unassembled WGS sequence"/>
</dbReference>
<dbReference type="Pfam" id="PF00144">
    <property type="entry name" value="Beta-lactamase"/>
    <property type="match status" value="1"/>
</dbReference>
<gene>
    <name evidence="3" type="ORF">E6A44_018610</name>
</gene>
<accession>A0ABW9JCS4</accession>
<feature type="repeat" description="TPR" evidence="1">
    <location>
        <begin position="414"/>
        <end position="447"/>
    </location>
</feature>
<dbReference type="InterPro" id="IPR050491">
    <property type="entry name" value="AmpC-like"/>
</dbReference>